<protein>
    <recommendedName>
        <fullName evidence="2">HTH merR-type domain-containing protein</fullName>
    </recommendedName>
</protein>
<organism evidence="3 4">
    <name type="scientific">Pediococcus argentinicus</name>
    <dbReference type="NCBI Taxonomy" id="480391"/>
    <lineage>
        <taxon>Bacteria</taxon>
        <taxon>Bacillati</taxon>
        <taxon>Bacillota</taxon>
        <taxon>Bacilli</taxon>
        <taxon>Lactobacillales</taxon>
        <taxon>Lactobacillaceae</taxon>
        <taxon>Pediococcus</taxon>
    </lineage>
</organism>
<dbReference type="Gene3D" id="1.10.1660.10">
    <property type="match status" value="1"/>
</dbReference>
<dbReference type="Pfam" id="PF13411">
    <property type="entry name" value="MerR_1"/>
    <property type="match status" value="1"/>
</dbReference>
<sequence>MSEVVNATGLSKDTLRYYERLKIIPKPKRDVHGYRMFSEDDIDWINLIKLLREYQIPTKDLVGVMDTDMRERRDYLKTHQTKINTQIKKLRTLQNELKRKIEWLDKYQIKR</sequence>
<dbReference type="PANTHER" id="PTHR30204:SF98">
    <property type="entry name" value="HTH-TYPE TRANSCRIPTIONAL REGULATOR ADHR"/>
    <property type="match status" value="1"/>
</dbReference>
<comment type="caution">
    <text evidence="3">The sequence shown here is derived from an EMBL/GenBank/DDBJ whole genome shotgun (WGS) entry which is preliminary data.</text>
</comment>
<dbReference type="InterPro" id="IPR047057">
    <property type="entry name" value="MerR_fam"/>
</dbReference>
<evidence type="ECO:0000256" key="1">
    <source>
        <dbReference type="ARBA" id="ARBA00023125"/>
    </source>
</evidence>
<evidence type="ECO:0000313" key="4">
    <source>
        <dbReference type="Proteomes" id="UP000051249"/>
    </source>
</evidence>
<dbReference type="EMBL" id="JQCQ01000056">
    <property type="protein sequence ID" value="KRO20807.1"/>
    <property type="molecule type" value="Genomic_DNA"/>
</dbReference>
<keyword evidence="4" id="KW-1185">Reference proteome</keyword>
<feature type="domain" description="HTH merR-type" evidence="2">
    <location>
        <begin position="1"/>
        <end position="67"/>
    </location>
</feature>
<dbReference type="InterPro" id="IPR009061">
    <property type="entry name" value="DNA-bd_dom_put_sf"/>
</dbReference>
<keyword evidence="1" id="KW-0238">DNA-binding</keyword>
<dbReference type="GO" id="GO:0003677">
    <property type="term" value="F:DNA binding"/>
    <property type="evidence" value="ECO:0007669"/>
    <property type="project" value="UniProtKB-KW"/>
</dbReference>
<reference evidence="3 4" key="1">
    <citation type="journal article" date="2015" name="Genome Announc.">
        <title>Expanding the biotechnology potential of lactobacilli through comparative genomics of 213 strains and associated genera.</title>
        <authorList>
            <person name="Sun Z."/>
            <person name="Harris H.M."/>
            <person name="McCann A."/>
            <person name="Guo C."/>
            <person name="Argimon S."/>
            <person name="Zhang W."/>
            <person name="Yang X."/>
            <person name="Jeffery I.B."/>
            <person name="Cooney J.C."/>
            <person name="Kagawa T.F."/>
            <person name="Liu W."/>
            <person name="Song Y."/>
            <person name="Salvetti E."/>
            <person name="Wrobel A."/>
            <person name="Rasinkangas P."/>
            <person name="Parkhill J."/>
            <person name="Rea M.C."/>
            <person name="O'Sullivan O."/>
            <person name="Ritari J."/>
            <person name="Douillard F.P."/>
            <person name="Paul Ross R."/>
            <person name="Yang R."/>
            <person name="Briner A.E."/>
            <person name="Felis G.E."/>
            <person name="de Vos W.M."/>
            <person name="Barrangou R."/>
            <person name="Klaenhammer T.R."/>
            <person name="Caufield P.W."/>
            <person name="Cui Y."/>
            <person name="Zhang H."/>
            <person name="O'Toole P.W."/>
        </authorList>
    </citation>
    <scope>NUCLEOTIDE SEQUENCE [LARGE SCALE GENOMIC DNA]</scope>
    <source>
        <strain evidence="3 4">DSM 23026</strain>
    </source>
</reference>
<dbReference type="PROSITE" id="PS50937">
    <property type="entry name" value="HTH_MERR_2"/>
    <property type="match status" value="1"/>
</dbReference>
<name>A0A0R2N4R2_9LACO</name>
<dbReference type="SUPFAM" id="SSF46955">
    <property type="entry name" value="Putative DNA-binding domain"/>
    <property type="match status" value="1"/>
</dbReference>
<evidence type="ECO:0000313" key="3">
    <source>
        <dbReference type="EMBL" id="KRO20807.1"/>
    </source>
</evidence>
<dbReference type="PANTHER" id="PTHR30204">
    <property type="entry name" value="REDOX-CYCLING DRUG-SENSING TRANSCRIPTIONAL ACTIVATOR SOXR"/>
    <property type="match status" value="1"/>
</dbReference>
<dbReference type="PATRIC" id="fig|480391.4.peg.1510"/>
<dbReference type="SMART" id="SM00422">
    <property type="entry name" value="HTH_MERR"/>
    <property type="match status" value="1"/>
</dbReference>
<dbReference type="Proteomes" id="UP000051249">
    <property type="component" value="Unassembled WGS sequence"/>
</dbReference>
<proteinExistence type="predicted"/>
<dbReference type="GO" id="GO:0003700">
    <property type="term" value="F:DNA-binding transcription factor activity"/>
    <property type="evidence" value="ECO:0007669"/>
    <property type="project" value="InterPro"/>
</dbReference>
<gene>
    <name evidence="3" type="ORF">IV88_GL001486</name>
</gene>
<accession>A0A0R2N4R2</accession>
<dbReference type="InterPro" id="IPR000551">
    <property type="entry name" value="MerR-type_HTH_dom"/>
</dbReference>
<dbReference type="AlphaFoldDB" id="A0A0R2N4R2"/>
<evidence type="ECO:0000259" key="2">
    <source>
        <dbReference type="PROSITE" id="PS50937"/>
    </source>
</evidence>